<keyword evidence="6" id="KW-0143">Chaperone</keyword>
<name>A0A1H2GVJ2_9GAMM</name>
<evidence type="ECO:0000313" key="11">
    <source>
        <dbReference type="EMBL" id="SDU23519.1"/>
    </source>
</evidence>
<dbReference type="Gene3D" id="1.25.40.10">
    <property type="entry name" value="Tetratricopeptide repeat domain"/>
    <property type="match status" value="1"/>
</dbReference>
<evidence type="ECO:0000259" key="10">
    <source>
        <dbReference type="Pfam" id="PF09976"/>
    </source>
</evidence>
<keyword evidence="5 9" id="KW-0472">Membrane</keyword>
<dbReference type="STRING" id="1434072.SAMN05216210_2573"/>
<sequence>MTYQTEEEQVAKIKELWQQHGMPLLTGVVLALAGVFGWQGWNNYQENQAANASTLYQNMLEVVLRQDSEAARTQGKALAEQLREEYPGTRYANFAALMEARLAVDNGDFAAAETLLQEVLGDIKDPALKEVARQRLARVMAEQDRHEEALALFTDSVSGELLAGREEVRGDLLLALGRDADARAAYKAALAALNDPRSRPQLQFKLDDLAEEA</sequence>
<comment type="similarity">
    <text evidence="7">Belongs to the YfgM family.</text>
</comment>
<evidence type="ECO:0000256" key="1">
    <source>
        <dbReference type="ARBA" id="ARBA00004401"/>
    </source>
</evidence>
<dbReference type="OrthoDB" id="9789675at2"/>
<protein>
    <recommendedName>
        <fullName evidence="8">Ancillary SecYEG translocon subunit</fullName>
    </recommendedName>
</protein>
<keyword evidence="12" id="KW-1185">Reference proteome</keyword>
<dbReference type="PIRSF" id="PIRSF006170">
    <property type="entry name" value="YfgM"/>
    <property type="match status" value="1"/>
</dbReference>
<dbReference type="SUPFAM" id="SSF48452">
    <property type="entry name" value="TPR-like"/>
    <property type="match status" value="1"/>
</dbReference>
<dbReference type="RefSeq" id="WP_092387506.1">
    <property type="nucleotide sequence ID" value="NZ_LT629787.1"/>
</dbReference>
<evidence type="ECO:0000256" key="9">
    <source>
        <dbReference type="SAM" id="Phobius"/>
    </source>
</evidence>
<dbReference type="GO" id="GO:0044877">
    <property type="term" value="F:protein-containing complex binding"/>
    <property type="evidence" value="ECO:0007669"/>
    <property type="project" value="InterPro"/>
</dbReference>
<evidence type="ECO:0000256" key="2">
    <source>
        <dbReference type="ARBA" id="ARBA00022475"/>
    </source>
</evidence>
<gene>
    <name evidence="11" type="ORF">SAMN05216210_2573</name>
</gene>
<feature type="domain" description="Ancillary SecYEG translocon subunit/Cell division coordinator CpoB TPR" evidence="10">
    <location>
        <begin position="14"/>
        <end position="210"/>
    </location>
</feature>
<organism evidence="11 12">
    <name type="scientific">Halopseudomonas salegens</name>
    <dbReference type="NCBI Taxonomy" id="1434072"/>
    <lineage>
        <taxon>Bacteria</taxon>
        <taxon>Pseudomonadati</taxon>
        <taxon>Pseudomonadota</taxon>
        <taxon>Gammaproteobacteria</taxon>
        <taxon>Pseudomonadales</taxon>
        <taxon>Pseudomonadaceae</taxon>
        <taxon>Halopseudomonas</taxon>
    </lineage>
</organism>
<accession>A0A1H2GVJ2</accession>
<dbReference type="Proteomes" id="UP000243924">
    <property type="component" value="Chromosome I"/>
</dbReference>
<dbReference type="InterPro" id="IPR026039">
    <property type="entry name" value="YfgM"/>
</dbReference>
<dbReference type="InterPro" id="IPR011990">
    <property type="entry name" value="TPR-like_helical_dom_sf"/>
</dbReference>
<keyword evidence="3 9" id="KW-0812">Transmembrane</keyword>
<dbReference type="EMBL" id="LT629787">
    <property type="protein sequence ID" value="SDU23519.1"/>
    <property type="molecule type" value="Genomic_DNA"/>
</dbReference>
<evidence type="ECO:0000256" key="3">
    <source>
        <dbReference type="ARBA" id="ARBA00022692"/>
    </source>
</evidence>
<feature type="transmembrane region" description="Helical" evidence="9">
    <location>
        <begin position="21"/>
        <end position="41"/>
    </location>
</feature>
<evidence type="ECO:0000256" key="8">
    <source>
        <dbReference type="ARBA" id="ARBA00024235"/>
    </source>
</evidence>
<dbReference type="InterPro" id="IPR018704">
    <property type="entry name" value="SecYEG/CpoB_TPR"/>
</dbReference>
<keyword evidence="4 9" id="KW-1133">Transmembrane helix</keyword>
<dbReference type="AlphaFoldDB" id="A0A1H2GVJ2"/>
<dbReference type="Pfam" id="PF09976">
    <property type="entry name" value="TPR_21"/>
    <property type="match status" value="1"/>
</dbReference>
<evidence type="ECO:0000313" key="12">
    <source>
        <dbReference type="Proteomes" id="UP000243924"/>
    </source>
</evidence>
<evidence type="ECO:0000256" key="6">
    <source>
        <dbReference type="ARBA" id="ARBA00023186"/>
    </source>
</evidence>
<evidence type="ECO:0000256" key="5">
    <source>
        <dbReference type="ARBA" id="ARBA00023136"/>
    </source>
</evidence>
<dbReference type="PANTHER" id="PTHR38035">
    <property type="entry name" value="UPF0070 PROTEIN YFGM"/>
    <property type="match status" value="1"/>
</dbReference>
<dbReference type="GO" id="GO:0005886">
    <property type="term" value="C:plasma membrane"/>
    <property type="evidence" value="ECO:0007669"/>
    <property type="project" value="UniProtKB-SubCell"/>
</dbReference>
<evidence type="ECO:0000256" key="4">
    <source>
        <dbReference type="ARBA" id="ARBA00022989"/>
    </source>
</evidence>
<evidence type="ECO:0000256" key="7">
    <source>
        <dbReference type="ARBA" id="ARBA00024197"/>
    </source>
</evidence>
<proteinExistence type="inferred from homology"/>
<comment type="subcellular location">
    <subcellularLocation>
        <location evidence="1">Cell membrane</location>
        <topology evidence="1">Single-pass type II membrane protein</topology>
    </subcellularLocation>
</comment>
<dbReference type="PANTHER" id="PTHR38035:SF1">
    <property type="entry name" value="ANCILLARY SECYEG TRANSLOCON SUBUNIT"/>
    <property type="match status" value="1"/>
</dbReference>
<reference evidence="12" key="1">
    <citation type="submission" date="2016-10" db="EMBL/GenBank/DDBJ databases">
        <authorList>
            <person name="Varghese N."/>
            <person name="Submissions S."/>
        </authorList>
    </citation>
    <scope>NUCLEOTIDE SEQUENCE [LARGE SCALE GENOMIC DNA]</scope>
    <source>
        <strain evidence="12">CECT 8338</strain>
    </source>
</reference>
<keyword evidence="2" id="KW-1003">Cell membrane</keyword>